<dbReference type="NCBIfam" id="TIGR00046">
    <property type="entry name" value="RsmE family RNA methyltransferase"/>
    <property type="match status" value="1"/>
</dbReference>
<dbReference type="Gene3D" id="3.40.1280.10">
    <property type="match status" value="1"/>
</dbReference>
<comment type="similarity">
    <text evidence="2 12">Belongs to the RNA methyltransferase RsmE family.</text>
</comment>
<dbReference type="InterPro" id="IPR029028">
    <property type="entry name" value="Alpha/beta_knot_MTases"/>
</dbReference>
<evidence type="ECO:0000313" key="16">
    <source>
        <dbReference type="Proteomes" id="UP001084197"/>
    </source>
</evidence>
<dbReference type="PANTHER" id="PTHR30027:SF3">
    <property type="entry name" value="16S RRNA (URACIL(1498)-N(3))-METHYLTRANSFERASE"/>
    <property type="match status" value="1"/>
</dbReference>
<dbReference type="InterPro" id="IPR046887">
    <property type="entry name" value="RsmE_PUA-like"/>
</dbReference>
<dbReference type="SUPFAM" id="SSF88697">
    <property type="entry name" value="PUA domain-like"/>
    <property type="match status" value="1"/>
</dbReference>
<evidence type="ECO:0000256" key="1">
    <source>
        <dbReference type="ARBA" id="ARBA00004496"/>
    </source>
</evidence>
<evidence type="ECO:0000256" key="3">
    <source>
        <dbReference type="ARBA" id="ARBA00012328"/>
    </source>
</evidence>
<dbReference type="CDD" id="cd18084">
    <property type="entry name" value="RsmE-like"/>
    <property type="match status" value="1"/>
</dbReference>
<dbReference type="Pfam" id="PF20260">
    <property type="entry name" value="PUA_4"/>
    <property type="match status" value="1"/>
</dbReference>
<dbReference type="EMBL" id="JAPRAT010000026">
    <property type="protein sequence ID" value="MCZ0704016.1"/>
    <property type="molecule type" value="Genomic_DNA"/>
</dbReference>
<dbReference type="InterPro" id="IPR015947">
    <property type="entry name" value="PUA-like_sf"/>
</dbReference>
<evidence type="ECO:0000259" key="14">
    <source>
        <dbReference type="Pfam" id="PF20260"/>
    </source>
</evidence>
<comment type="caution">
    <text evidence="15">The sequence shown here is derived from an EMBL/GenBank/DDBJ whole genome shotgun (WGS) entry which is preliminary data.</text>
</comment>
<keyword evidence="9 12" id="KW-0949">S-adenosyl-L-methionine</keyword>
<dbReference type="Gene3D" id="2.40.240.20">
    <property type="entry name" value="Hypothetical PUA domain-like, domain 1"/>
    <property type="match status" value="1"/>
</dbReference>
<keyword evidence="8 12" id="KW-0808">Transferase</keyword>
<evidence type="ECO:0000256" key="10">
    <source>
        <dbReference type="ARBA" id="ARBA00025699"/>
    </source>
</evidence>
<dbReference type="InterPro" id="IPR046886">
    <property type="entry name" value="RsmE_MTase_dom"/>
</dbReference>
<dbReference type="PIRSF" id="PIRSF015601">
    <property type="entry name" value="MTase_slr0722"/>
    <property type="match status" value="1"/>
</dbReference>
<organism evidence="15 16">
    <name type="scientific">Natronobacillus azotifigens</name>
    <dbReference type="NCBI Taxonomy" id="472978"/>
    <lineage>
        <taxon>Bacteria</taxon>
        <taxon>Bacillati</taxon>
        <taxon>Bacillota</taxon>
        <taxon>Bacilli</taxon>
        <taxon>Bacillales</taxon>
        <taxon>Bacillaceae</taxon>
        <taxon>Natronobacillus</taxon>
    </lineage>
</organism>
<dbReference type="GO" id="GO:0070042">
    <property type="term" value="F:rRNA (uridine-N3-)-methyltransferase activity"/>
    <property type="evidence" value="ECO:0007669"/>
    <property type="project" value="TreeGrafter"/>
</dbReference>
<evidence type="ECO:0000256" key="9">
    <source>
        <dbReference type="ARBA" id="ARBA00022691"/>
    </source>
</evidence>
<dbReference type="RefSeq" id="WP_268780781.1">
    <property type="nucleotide sequence ID" value="NZ_JAPRAT010000026.1"/>
</dbReference>
<evidence type="ECO:0000313" key="15">
    <source>
        <dbReference type="EMBL" id="MCZ0704016.1"/>
    </source>
</evidence>
<proteinExistence type="inferred from homology"/>
<dbReference type="InterPro" id="IPR006700">
    <property type="entry name" value="RsmE"/>
</dbReference>
<dbReference type="PANTHER" id="PTHR30027">
    <property type="entry name" value="RIBOSOMAL RNA SMALL SUBUNIT METHYLTRANSFERASE E"/>
    <property type="match status" value="1"/>
</dbReference>
<feature type="domain" description="Ribosomal RNA small subunit methyltransferase E PUA-like" evidence="14">
    <location>
        <begin position="18"/>
        <end position="64"/>
    </location>
</feature>
<sequence length="250" mass="28682">MQRYFVPESNWQENQVIITGDDVHHITRVMRMDVKDKIICNHPNGKSCVCEITAKDDDQVVTTIITWQKENVELPVYVTIAQGLPKGDKLELILQKGTELGAASFIPFQAARSIVKWDEKKASKKLSRLRKIAKEASEQSHRTLLPIVEDITTFPELLMTSDTYQHRFVAYEETTRGLPSKKLSHYFQKIQPGEHVCICIGPEGGFSDSEIEQFKQHEFTFIRLGPRILRTETAALYALASLSYYFEEME</sequence>
<dbReference type="SUPFAM" id="SSF75217">
    <property type="entry name" value="alpha/beta knot"/>
    <property type="match status" value="1"/>
</dbReference>
<dbReference type="GO" id="GO:0005737">
    <property type="term" value="C:cytoplasm"/>
    <property type="evidence" value="ECO:0007669"/>
    <property type="project" value="UniProtKB-SubCell"/>
</dbReference>
<evidence type="ECO:0000256" key="8">
    <source>
        <dbReference type="ARBA" id="ARBA00022679"/>
    </source>
</evidence>
<evidence type="ECO:0000256" key="4">
    <source>
        <dbReference type="ARBA" id="ARBA00013673"/>
    </source>
</evidence>
<evidence type="ECO:0000256" key="6">
    <source>
        <dbReference type="ARBA" id="ARBA00022552"/>
    </source>
</evidence>
<evidence type="ECO:0000259" key="13">
    <source>
        <dbReference type="Pfam" id="PF04452"/>
    </source>
</evidence>
<dbReference type="GO" id="GO:0070475">
    <property type="term" value="P:rRNA base methylation"/>
    <property type="evidence" value="ECO:0007669"/>
    <property type="project" value="TreeGrafter"/>
</dbReference>
<keyword evidence="6 12" id="KW-0698">rRNA processing</keyword>
<evidence type="ECO:0000256" key="11">
    <source>
        <dbReference type="ARBA" id="ARBA00047944"/>
    </source>
</evidence>
<feature type="domain" description="Ribosomal RNA small subunit methyltransferase E methyltransferase" evidence="13">
    <location>
        <begin position="73"/>
        <end position="242"/>
    </location>
</feature>
<dbReference type="AlphaFoldDB" id="A0A9J6RED7"/>
<dbReference type="InterPro" id="IPR029026">
    <property type="entry name" value="tRNA_m1G_MTases_N"/>
</dbReference>
<evidence type="ECO:0000256" key="5">
    <source>
        <dbReference type="ARBA" id="ARBA00022490"/>
    </source>
</evidence>
<evidence type="ECO:0000256" key="12">
    <source>
        <dbReference type="PIRNR" id="PIRNR015601"/>
    </source>
</evidence>
<comment type="function">
    <text evidence="10 12">Specifically methylates the N3 position of the uracil ring of uridine 1498 (m3U1498) in 16S rRNA. Acts on the fully assembled 30S ribosomal subunit.</text>
</comment>
<dbReference type="Pfam" id="PF04452">
    <property type="entry name" value="Methyltrans_RNA"/>
    <property type="match status" value="1"/>
</dbReference>
<dbReference type="NCBIfam" id="NF008691">
    <property type="entry name" value="PRK11713.1-4"/>
    <property type="match status" value="1"/>
</dbReference>
<dbReference type="EC" id="2.1.1.193" evidence="3 12"/>
<evidence type="ECO:0000256" key="2">
    <source>
        <dbReference type="ARBA" id="ARBA00005528"/>
    </source>
</evidence>
<comment type="subcellular location">
    <subcellularLocation>
        <location evidence="1 12">Cytoplasm</location>
    </subcellularLocation>
</comment>
<keyword evidence="5 12" id="KW-0963">Cytoplasm</keyword>
<dbReference type="Proteomes" id="UP001084197">
    <property type="component" value="Unassembled WGS sequence"/>
</dbReference>
<keyword evidence="7 12" id="KW-0489">Methyltransferase</keyword>
<reference evidence="15" key="1">
    <citation type="submission" date="2022-11" db="EMBL/GenBank/DDBJ databases">
        <title>WGS of Natronobacillus azotifigens 24KS-1, an anaerobic diazotrophic haloalkaliphile from soda-rich habitats.</title>
        <authorList>
            <person name="Sorokin D.Y."/>
            <person name="Merkel A.Y."/>
        </authorList>
    </citation>
    <scope>NUCLEOTIDE SEQUENCE</scope>
    <source>
        <strain evidence="15">24KS-1</strain>
    </source>
</reference>
<protein>
    <recommendedName>
        <fullName evidence="4 12">Ribosomal RNA small subunit methyltransferase E</fullName>
        <ecNumber evidence="3 12">2.1.1.193</ecNumber>
    </recommendedName>
</protein>
<gene>
    <name evidence="15" type="ORF">OWO01_12410</name>
</gene>
<name>A0A9J6RED7_9BACI</name>
<evidence type="ECO:0000256" key="7">
    <source>
        <dbReference type="ARBA" id="ARBA00022603"/>
    </source>
</evidence>
<accession>A0A9J6RED7</accession>
<keyword evidence="16" id="KW-1185">Reference proteome</keyword>
<comment type="catalytic activity">
    <reaction evidence="11 12">
        <text>uridine(1498) in 16S rRNA + S-adenosyl-L-methionine = N(3)-methyluridine(1498) in 16S rRNA + S-adenosyl-L-homocysteine + H(+)</text>
        <dbReference type="Rhea" id="RHEA:42920"/>
        <dbReference type="Rhea" id="RHEA-COMP:10283"/>
        <dbReference type="Rhea" id="RHEA-COMP:10284"/>
        <dbReference type="ChEBI" id="CHEBI:15378"/>
        <dbReference type="ChEBI" id="CHEBI:57856"/>
        <dbReference type="ChEBI" id="CHEBI:59789"/>
        <dbReference type="ChEBI" id="CHEBI:65315"/>
        <dbReference type="ChEBI" id="CHEBI:74502"/>
        <dbReference type="EC" id="2.1.1.193"/>
    </reaction>
</comment>